<evidence type="ECO:0000313" key="2">
    <source>
        <dbReference type="Ensembl" id="ENSOMEP00000011982.1"/>
    </source>
</evidence>
<keyword evidence="3" id="KW-1185">Reference proteome</keyword>
<feature type="coiled-coil region" evidence="1">
    <location>
        <begin position="27"/>
        <end position="61"/>
    </location>
</feature>
<dbReference type="AlphaFoldDB" id="A0A3B3C4J3"/>
<sequence length="211" mass="24086">MAGGASLNCEELSVLIRTIIREEIGAAMDKLQANEGLRKENKALKEKADRMEDRSRKYNIRILGVTTDVEKGNPTSYMSALLEELFKDKIQRAPEVEAAYRTGPKNKSGHRVMIVRMHRLTAREEILRAAKKERKFDFQGMTLRFFPDLTAEIVKARDSFREVRAKLWKAGVRHGIIHPATLILTFRGETKKFMDHQAAGDYVKTVIEAVK</sequence>
<dbReference type="InterPro" id="IPR042566">
    <property type="entry name" value="L1_C"/>
</dbReference>
<organism evidence="2 3">
    <name type="scientific">Oryzias melastigma</name>
    <name type="common">Marine medaka</name>
    <dbReference type="NCBI Taxonomy" id="30732"/>
    <lineage>
        <taxon>Eukaryota</taxon>
        <taxon>Metazoa</taxon>
        <taxon>Chordata</taxon>
        <taxon>Craniata</taxon>
        <taxon>Vertebrata</taxon>
        <taxon>Euteleostomi</taxon>
        <taxon>Actinopterygii</taxon>
        <taxon>Neopterygii</taxon>
        <taxon>Teleostei</taxon>
        <taxon>Neoteleostei</taxon>
        <taxon>Acanthomorphata</taxon>
        <taxon>Ovalentaria</taxon>
        <taxon>Atherinomorphae</taxon>
        <taxon>Beloniformes</taxon>
        <taxon>Adrianichthyidae</taxon>
        <taxon>Oryziinae</taxon>
        <taxon>Oryzias</taxon>
    </lineage>
</organism>
<evidence type="ECO:0000256" key="1">
    <source>
        <dbReference type="SAM" id="Coils"/>
    </source>
</evidence>
<evidence type="ECO:0008006" key="4">
    <source>
        <dbReference type="Google" id="ProtNLM"/>
    </source>
</evidence>
<dbReference type="GeneTree" id="ENSGT00990000205925"/>
<keyword evidence="1" id="KW-0175">Coiled coil</keyword>
<dbReference type="Proteomes" id="UP000261560">
    <property type="component" value="Unplaced"/>
</dbReference>
<evidence type="ECO:0000313" key="3">
    <source>
        <dbReference type="Proteomes" id="UP000261560"/>
    </source>
</evidence>
<dbReference type="Gene3D" id="3.30.250.20">
    <property type="entry name" value="L1 transposable element, C-terminal domain"/>
    <property type="match status" value="1"/>
</dbReference>
<reference evidence="2" key="1">
    <citation type="submission" date="2025-08" db="UniProtKB">
        <authorList>
            <consortium name="Ensembl"/>
        </authorList>
    </citation>
    <scope>IDENTIFICATION</scope>
</reference>
<dbReference type="PANTHER" id="PTHR11505">
    <property type="entry name" value="L1 TRANSPOSABLE ELEMENT-RELATED"/>
    <property type="match status" value="1"/>
</dbReference>
<dbReference type="InterPro" id="IPR004244">
    <property type="entry name" value="Transposase_22"/>
</dbReference>
<dbReference type="PaxDb" id="30732-ENSOMEP00000011982"/>
<dbReference type="OMA" id="ANTMKFR"/>
<name>A0A3B3C4J3_ORYME</name>
<proteinExistence type="predicted"/>
<reference evidence="2" key="2">
    <citation type="submission" date="2025-09" db="UniProtKB">
        <authorList>
            <consortium name="Ensembl"/>
        </authorList>
    </citation>
    <scope>IDENTIFICATION</scope>
</reference>
<dbReference type="STRING" id="30732.ENSOMEP00000011982"/>
<dbReference type="Ensembl" id="ENSOMET00000019204.1">
    <property type="protein sequence ID" value="ENSOMEP00000011982.1"/>
    <property type="gene ID" value="ENSOMEG00000013330.1"/>
</dbReference>
<accession>A0A3B3C4J3</accession>
<protein>
    <recommendedName>
        <fullName evidence="4">L1 transposable element RRM domain-containing protein</fullName>
    </recommendedName>
</protein>